<accession>A0A1U7LL06</accession>
<dbReference type="OrthoDB" id="47172at2759"/>
<dbReference type="AlphaFoldDB" id="A0A1U7LL06"/>
<sequence>MWIVGYKLPQALIDNQSDPTPFKYIASERSNNAIFIDLDFPELIAKKTNMIVASERLKEIIKLSTNPVDEIWTKHYIAAGCNLRDLKRLDNILCKSSVASNPVLDLDEPFKSNCMHYW</sequence>
<proteinExistence type="predicted"/>
<dbReference type="Gene3D" id="3.40.50.150">
    <property type="entry name" value="Vaccinia Virus protein VP39"/>
    <property type="match status" value="1"/>
</dbReference>
<dbReference type="GO" id="GO:0030488">
    <property type="term" value="P:tRNA methylation"/>
    <property type="evidence" value="ECO:0007669"/>
    <property type="project" value="TreeGrafter"/>
</dbReference>
<comment type="caution">
    <text evidence="1">The sequence shown here is derived from an EMBL/GenBank/DDBJ whole genome shotgun (WGS) entry which is preliminary data.</text>
</comment>
<dbReference type="GO" id="GO:0031591">
    <property type="term" value="P:wybutosine biosynthetic process"/>
    <property type="evidence" value="ECO:0007669"/>
    <property type="project" value="TreeGrafter"/>
</dbReference>
<evidence type="ECO:0000313" key="2">
    <source>
        <dbReference type="Proteomes" id="UP000186594"/>
    </source>
</evidence>
<gene>
    <name evidence="1" type="ORF">NEOLI_004820</name>
</gene>
<keyword evidence="2" id="KW-1185">Reference proteome</keyword>
<dbReference type="Proteomes" id="UP000186594">
    <property type="component" value="Unassembled WGS sequence"/>
</dbReference>
<evidence type="ECO:0000313" key="1">
    <source>
        <dbReference type="EMBL" id="OLL23346.1"/>
    </source>
</evidence>
<dbReference type="GO" id="GO:0008175">
    <property type="term" value="F:tRNA methyltransferase activity"/>
    <property type="evidence" value="ECO:0007669"/>
    <property type="project" value="TreeGrafter"/>
</dbReference>
<dbReference type="PANTHER" id="PTHR46529:SF1">
    <property type="entry name" value="TRNA WYBUTOSINE-SYNTHESIZING PROTEIN 4"/>
    <property type="match status" value="1"/>
</dbReference>
<dbReference type="PANTHER" id="PTHR46529">
    <property type="entry name" value="TRNA WYBUTOSINE-SYNTHESIZING PROTEIN 4"/>
    <property type="match status" value="1"/>
</dbReference>
<organism evidence="1 2">
    <name type="scientific">Neolecta irregularis (strain DAH-3)</name>
    <dbReference type="NCBI Taxonomy" id="1198029"/>
    <lineage>
        <taxon>Eukaryota</taxon>
        <taxon>Fungi</taxon>
        <taxon>Dikarya</taxon>
        <taxon>Ascomycota</taxon>
        <taxon>Taphrinomycotina</taxon>
        <taxon>Neolectales</taxon>
        <taxon>Neolectaceae</taxon>
        <taxon>Neolecta</taxon>
    </lineage>
</organism>
<dbReference type="EMBL" id="LXFE01001788">
    <property type="protein sequence ID" value="OLL23346.1"/>
    <property type="molecule type" value="Genomic_DNA"/>
</dbReference>
<protein>
    <submittedName>
        <fullName evidence="1">tRNA wybutosine-synthesizing protein 4</fullName>
    </submittedName>
</protein>
<name>A0A1U7LL06_NEOID</name>
<dbReference type="InterPro" id="IPR029063">
    <property type="entry name" value="SAM-dependent_MTases_sf"/>
</dbReference>
<reference evidence="1 2" key="1">
    <citation type="submission" date="2016-04" db="EMBL/GenBank/DDBJ databases">
        <title>Evolutionary innovation and constraint leading to complex multicellularity in the Ascomycota.</title>
        <authorList>
            <person name="Cisse O."/>
            <person name="Nguyen A."/>
            <person name="Hewitt D.A."/>
            <person name="Jedd G."/>
            <person name="Stajich J.E."/>
        </authorList>
    </citation>
    <scope>NUCLEOTIDE SEQUENCE [LARGE SCALE GENOMIC DNA]</scope>
    <source>
        <strain evidence="1 2">DAH-3</strain>
    </source>
</reference>